<organism evidence="2 3">
    <name type="scientific">Streptomyces sp. 900116325</name>
    <dbReference type="NCBI Taxonomy" id="3154295"/>
    <lineage>
        <taxon>Bacteria</taxon>
        <taxon>Bacillati</taxon>
        <taxon>Actinomycetota</taxon>
        <taxon>Actinomycetes</taxon>
        <taxon>Kitasatosporales</taxon>
        <taxon>Streptomycetaceae</taxon>
        <taxon>Streptomyces</taxon>
    </lineage>
</organism>
<dbReference type="EMBL" id="JBEXIP010000084">
    <property type="protein sequence ID" value="MET8439036.1"/>
    <property type="molecule type" value="Genomic_DNA"/>
</dbReference>
<keyword evidence="3" id="KW-1185">Reference proteome</keyword>
<name>A0ABV2UNH4_9ACTN</name>
<dbReference type="InterPro" id="IPR049975">
    <property type="entry name" value="SAV_915-like_dom"/>
</dbReference>
<dbReference type="RefSeq" id="WP_356713465.1">
    <property type="nucleotide sequence ID" value="NZ_JBEXIP010000084.1"/>
</dbReference>
<evidence type="ECO:0000256" key="1">
    <source>
        <dbReference type="SAM" id="MobiDB-lite"/>
    </source>
</evidence>
<sequence>MSPVESSEDPEPSERFPAGLLHVPARSGPSGYTTRFFRTPLGGRTAVAFTSAAKLTATMGTDQASIRLSEPALRALAAPLGVTALTVDPQFSAPATTPSVSRDIERASSSRAWHPQHVGALRVTGAAAVVACLNLLIG</sequence>
<evidence type="ECO:0000313" key="3">
    <source>
        <dbReference type="Proteomes" id="UP001550044"/>
    </source>
</evidence>
<dbReference type="Proteomes" id="UP001550044">
    <property type="component" value="Unassembled WGS sequence"/>
</dbReference>
<feature type="region of interest" description="Disordered" evidence="1">
    <location>
        <begin position="1"/>
        <end position="26"/>
    </location>
</feature>
<feature type="compositionally biased region" description="Acidic residues" evidence="1">
    <location>
        <begin position="1"/>
        <end position="11"/>
    </location>
</feature>
<protein>
    <submittedName>
        <fullName evidence="2">SAV_915 family protein</fullName>
    </submittedName>
</protein>
<evidence type="ECO:0000313" key="2">
    <source>
        <dbReference type="EMBL" id="MET8439036.1"/>
    </source>
</evidence>
<reference evidence="2 3" key="1">
    <citation type="submission" date="2024-06" db="EMBL/GenBank/DDBJ databases">
        <title>The Natural Products Discovery Center: Release of the First 8490 Sequenced Strains for Exploring Actinobacteria Biosynthetic Diversity.</title>
        <authorList>
            <person name="Kalkreuter E."/>
            <person name="Kautsar S.A."/>
            <person name="Yang D."/>
            <person name="Bader C.D."/>
            <person name="Teijaro C.N."/>
            <person name="Fluegel L."/>
            <person name="Davis C.M."/>
            <person name="Simpson J.R."/>
            <person name="Lauterbach L."/>
            <person name="Steele A.D."/>
            <person name="Gui C."/>
            <person name="Meng S."/>
            <person name="Li G."/>
            <person name="Viehrig K."/>
            <person name="Ye F."/>
            <person name="Su P."/>
            <person name="Kiefer A.F."/>
            <person name="Nichols A."/>
            <person name="Cepeda A.J."/>
            <person name="Yan W."/>
            <person name="Fan B."/>
            <person name="Jiang Y."/>
            <person name="Adhikari A."/>
            <person name="Zheng C.-J."/>
            <person name="Schuster L."/>
            <person name="Cowan T.M."/>
            <person name="Smanski M.J."/>
            <person name="Chevrette M.G."/>
            <person name="De Carvalho L.P.S."/>
            <person name="Shen B."/>
        </authorList>
    </citation>
    <scope>NUCLEOTIDE SEQUENCE [LARGE SCALE GENOMIC DNA]</scope>
    <source>
        <strain evidence="2 3">NPDC005137</strain>
    </source>
</reference>
<proteinExistence type="predicted"/>
<comment type="caution">
    <text evidence="2">The sequence shown here is derived from an EMBL/GenBank/DDBJ whole genome shotgun (WGS) entry which is preliminary data.</text>
</comment>
<dbReference type="NCBIfam" id="NF042914">
    <property type="entry name" value="SAV915_dom"/>
    <property type="match status" value="1"/>
</dbReference>
<accession>A0ABV2UNH4</accession>
<gene>
    <name evidence="2" type="ORF">ABZV61_41535</name>
</gene>